<dbReference type="Gene3D" id="1.25.10.10">
    <property type="entry name" value="Leucine-rich Repeat Variant"/>
    <property type="match status" value="2"/>
</dbReference>
<organism evidence="3 4">
    <name type="scientific">Limnofasciculus baicalensis BBK-W-15</name>
    <dbReference type="NCBI Taxonomy" id="2699891"/>
    <lineage>
        <taxon>Bacteria</taxon>
        <taxon>Bacillati</taxon>
        <taxon>Cyanobacteriota</taxon>
        <taxon>Cyanophyceae</taxon>
        <taxon>Coleofasciculales</taxon>
        <taxon>Coleofasciculaceae</taxon>
        <taxon>Limnofasciculus</taxon>
        <taxon>Limnofasciculus baicalensis</taxon>
    </lineage>
</organism>
<keyword evidence="2" id="KW-0605">Phycobilisome</keyword>
<dbReference type="EMBL" id="JAMZMM010000045">
    <property type="protein sequence ID" value="MCP2728254.1"/>
    <property type="molecule type" value="Genomic_DNA"/>
</dbReference>
<dbReference type="GO" id="GO:0030089">
    <property type="term" value="C:phycobilisome"/>
    <property type="evidence" value="ECO:0007669"/>
    <property type="project" value="UniProtKB-KW"/>
</dbReference>
<name>A0AAE3GPR5_9CYAN</name>
<dbReference type="SUPFAM" id="SSF48371">
    <property type="entry name" value="ARM repeat"/>
    <property type="match status" value="1"/>
</dbReference>
<dbReference type="InterPro" id="IPR011989">
    <property type="entry name" value="ARM-like"/>
</dbReference>
<keyword evidence="4" id="KW-1185">Reference proteome</keyword>
<dbReference type="Proteomes" id="UP001204953">
    <property type="component" value="Unassembled WGS sequence"/>
</dbReference>
<dbReference type="RefSeq" id="WP_254011054.1">
    <property type="nucleotide sequence ID" value="NZ_JAMZMM010000045.1"/>
</dbReference>
<evidence type="ECO:0000313" key="3">
    <source>
        <dbReference type="EMBL" id="MCP2728254.1"/>
    </source>
</evidence>
<sequence length="218" mass="24163">MDIYQIETTLKSADSKDRLKAIAALKEYNSEVAVPLLTSQLQERDFLVRSFVAMGLGKQQTAESFAALLQLMKFDRDPNVRAEAANSLSLFGKVAASHLVMAFHQDDQWLVRRSILAALMELPCPEEIFDVCVCGLVGEDFSVREAVIDGFASLANSTKHSEALQQILALKNEEEWRIRLRVARGLKGFEESEAKIALSELRNDADHRVVGAALEGVV</sequence>
<evidence type="ECO:0000313" key="4">
    <source>
        <dbReference type="Proteomes" id="UP001204953"/>
    </source>
</evidence>
<dbReference type="AlphaFoldDB" id="A0AAE3GPR5"/>
<comment type="caution">
    <text evidence="3">The sequence shown here is derived from an EMBL/GenBank/DDBJ whole genome shotgun (WGS) entry which is preliminary data.</text>
</comment>
<dbReference type="GO" id="GO:0016491">
    <property type="term" value="F:oxidoreductase activity"/>
    <property type="evidence" value="ECO:0007669"/>
    <property type="project" value="TreeGrafter"/>
</dbReference>
<dbReference type="PANTHER" id="PTHR12697">
    <property type="entry name" value="PBS LYASE HEAT-LIKE PROTEIN"/>
    <property type="match status" value="1"/>
</dbReference>
<dbReference type="Pfam" id="PF13646">
    <property type="entry name" value="HEAT_2"/>
    <property type="match status" value="1"/>
</dbReference>
<evidence type="ECO:0000256" key="2">
    <source>
        <dbReference type="ARBA" id="ARBA00022738"/>
    </source>
</evidence>
<reference evidence="3" key="1">
    <citation type="submission" date="2022-06" db="EMBL/GenBank/DDBJ databases">
        <title>New cyanobacteria of genus Symplocastrum in benthos of Lake Baikal.</title>
        <authorList>
            <person name="Sorokovikova E."/>
            <person name="Tikhonova I."/>
            <person name="Krasnopeev A."/>
            <person name="Evseev P."/>
            <person name="Gladkikh A."/>
            <person name="Belykh O."/>
        </authorList>
    </citation>
    <scope>NUCLEOTIDE SEQUENCE</scope>
    <source>
        <strain evidence="3">BBK-W-15</strain>
    </source>
</reference>
<gene>
    <name evidence="3" type="ORF">NJ959_07170</name>
</gene>
<protein>
    <submittedName>
        <fullName evidence="3">HEAT repeat domain-containing protein</fullName>
    </submittedName>
</protein>
<accession>A0AAE3GPR5</accession>
<evidence type="ECO:0000256" key="1">
    <source>
        <dbReference type="ARBA" id="ARBA00022549"/>
    </source>
</evidence>
<dbReference type="PANTHER" id="PTHR12697:SF5">
    <property type="entry name" value="DEOXYHYPUSINE HYDROXYLASE"/>
    <property type="match status" value="1"/>
</dbReference>
<keyword evidence="1" id="KW-0042">Antenna complex</keyword>
<dbReference type="InterPro" id="IPR016024">
    <property type="entry name" value="ARM-type_fold"/>
</dbReference>
<proteinExistence type="predicted"/>